<keyword evidence="8" id="KW-1185">Reference proteome</keyword>
<name>G0VD36_NAUCA</name>
<dbReference type="GeneID" id="96902979"/>
<dbReference type="Proteomes" id="UP000001640">
    <property type="component" value="Chromosome 3"/>
</dbReference>
<evidence type="ECO:0000256" key="2">
    <source>
        <dbReference type="ARBA" id="ARBA00023054"/>
    </source>
</evidence>
<dbReference type="InterPro" id="IPR040453">
    <property type="entry name" value="Mnd1_HTH"/>
</dbReference>
<protein>
    <submittedName>
        <fullName evidence="7">Uncharacterized protein</fullName>
    </submittedName>
</protein>
<dbReference type="InParanoid" id="G0VD36"/>
<dbReference type="FunCoup" id="G0VD36">
    <property type="interactions" value="207"/>
</dbReference>
<feature type="domain" description="Leucine zipper with capping helix" evidence="6">
    <location>
        <begin position="148"/>
        <end position="180"/>
    </location>
</feature>
<keyword evidence="3" id="KW-0539">Nucleus</keyword>
<evidence type="ECO:0000313" key="8">
    <source>
        <dbReference type="Proteomes" id="UP000001640"/>
    </source>
</evidence>
<evidence type="ECO:0000313" key="7">
    <source>
        <dbReference type="EMBL" id="CCC69398.1"/>
    </source>
</evidence>
<reference evidence="7 8" key="1">
    <citation type="journal article" date="2011" name="Proc. Natl. Acad. Sci. U.S.A.">
        <title>Evolutionary erosion of yeast sex chromosomes by mating-type switching accidents.</title>
        <authorList>
            <person name="Gordon J.L."/>
            <person name="Armisen D."/>
            <person name="Proux-Wera E."/>
            <person name="Oheigeartaigh S.S."/>
            <person name="Byrne K.P."/>
            <person name="Wolfe K.H."/>
        </authorList>
    </citation>
    <scope>NUCLEOTIDE SEQUENCE [LARGE SCALE GENOMIC DNA]</scope>
    <source>
        <strain evidence="8">ATCC 76901 / BCRC 22586 / CBS 4309 / NBRC 1992 / NRRL Y-12630</strain>
    </source>
</reference>
<reference key="2">
    <citation type="submission" date="2011-08" db="EMBL/GenBank/DDBJ databases">
        <title>Genome sequence of Naumovozyma castellii.</title>
        <authorList>
            <person name="Gordon J.L."/>
            <person name="Armisen D."/>
            <person name="Proux-Wera E."/>
            <person name="OhEigeartaigh S.S."/>
            <person name="Byrne K.P."/>
            <person name="Wolfe K.H."/>
        </authorList>
    </citation>
    <scope>NUCLEOTIDE SEQUENCE</scope>
    <source>
        <strain>Type strain:CBS 4309</strain>
    </source>
</reference>
<dbReference type="Pfam" id="PF03962">
    <property type="entry name" value="Mnd1"/>
    <property type="match status" value="1"/>
</dbReference>
<keyword evidence="2 4" id="KW-0175">Coiled coil</keyword>
<accession>G0VD36</accession>
<comment type="subcellular location">
    <subcellularLocation>
        <location evidence="1">Nucleus</location>
    </subcellularLocation>
</comment>
<feature type="domain" description="Mnd1 HTH" evidence="5">
    <location>
        <begin position="2"/>
        <end position="46"/>
    </location>
</feature>
<proteinExistence type="predicted"/>
<feature type="coiled-coil region" evidence="4">
    <location>
        <begin position="64"/>
        <end position="124"/>
    </location>
</feature>
<dbReference type="OMA" id="NINVYWS"/>
<dbReference type="RefSeq" id="XP_003675762.1">
    <property type="nucleotide sequence ID" value="XM_003675714.1"/>
</dbReference>
<evidence type="ECO:0000256" key="1">
    <source>
        <dbReference type="ARBA" id="ARBA00004123"/>
    </source>
</evidence>
<sequence>MVPKHCKSISSGILVKDLLKEMIDEDVDDIIHMEKCGNINVYWSFKGQALWKQYQLWEGLVSSVNACQKEIESKKMMLEKAMREEYCDEIEGTTFKRNCCLIELKKLDEECKCLKKEIEKLQTVRWDQGKIVEEIEIKKENLIKLETITDNIELLIEYLVKKFNVDSSQIRKEFNIPDEFKEFMNIN</sequence>
<organism evidence="7 8">
    <name type="scientific">Naumovozyma castellii</name>
    <name type="common">Yeast</name>
    <name type="synonym">Saccharomyces castellii</name>
    <dbReference type="NCBI Taxonomy" id="27288"/>
    <lineage>
        <taxon>Eukaryota</taxon>
        <taxon>Fungi</taxon>
        <taxon>Dikarya</taxon>
        <taxon>Ascomycota</taxon>
        <taxon>Saccharomycotina</taxon>
        <taxon>Saccharomycetes</taxon>
        <taxon>Saccharomycetales</taxon>
        <taxon>Saccharomycetaceae</taxon>
        <taxon>Naumovozyma</taxon>
    </lineage>
</organism>
<dbReference type="HOGENOM" id="CLU_080628_2_0_1"/>
<dbReference type="AlphaFoldDB" id="G0VD36"/>
<evidence type="ECO:0000256" key="4">
    <source>
        <dbReference type="SAM" id="Coils"/>
    </source>
</evidence>
<dbReference type="EMBL" id="HE576754">
    <property type="protein sequence ID" value="CCC69398.1"/>
    <property type="molecule type" value="Genomic_DNA"/>
</dbReference>
<evidence type="ECO:0000259" key="5">
    <source>
        <dbReference type="Pfam" id="PF03962"/>
    </source>
</evidence>
<evidence type="ECO:0000256" key="3">
    <source>
        <dbReference type="ARBA" id="ARBA00023242"/>
    </source>
</evidence>
<dbReference type="KEGG" id="ncs:NCAS_0C04080"/>
<dbReference type="OrthoDB" id="9978204at2759"/>
<gene>
    <name evidence="7" type="primary">NCAS0C04080</name>
    <name evidence="7" type="ordered locus">NCAS_0C04080</name>
</gene>
<dbReference type="STRING" id="1064592.G0VD36"/>
<dbReference type="Pfam" id="PF18517">
    <property type="entry name" value="LZ3wCH"/>
    <property type="match status" value="1"/>
</dbReference>
<evidence type="ECO:0000259" key="6">
    <source>
        <dbReference type="Pfam" id="PF18517"/>
    </source>
</evidence>
<dbReference type="GO" id="GO:0005634">
    <property type="term" value="C:nucleus"/>
    <property type="evidence" value="ECO:0007669"/>
    <property type="project" value="UniProtKB-SubCell"/>
</dbReference>
<dbReference type="InterPro" id="IPR040661">
    <property type="entry name" value="LZ3wCH"/>
</dbReference>
<dbReference type="eggNOG" id="KOG3433">
    <property type="taxonomic scope" value="Eukaryota"/>
</dbReference>